<protein>
    <recommendedName>
        <fullName evidence="1">C2 domain-containing protein</fullName>
    </recommendedName>
</protein>
<feature type="domain" description="C2" evidence="1">
    <location>
        <begin position="1"/>
        <end position="135"/>
    </location>
</feature>
<keyword evidence="3" id="KW-1185">Reference proteome</keyword>
<organism evidence="2 3">
    <name type="scientific">Nepenthes gracilis</name>
    <name type="common">Slender pitcher plant</name>
    <dbReference type="NCBI Taxonomy" id="150966"/>
    <lineage>
        <taxon>Eukaryota</taxon>
        <taxon>Viridiplantae</taxon>
        <taxon>Streptophyta</taxon>
        <taxon>Embryophyta</taxon>
        <taxon>Tracheophyta</taxon>
        <taxon>Spermatophyta</taxon>
        <taxon>Magnoliopsida</taxon>
        <taxon>eudicotyledons</taxon>
        <taxon>Gunneridae</taxon>
        <taxon>Pentapetalae</taxon>
        <taxon>Caryophyllales</taxon>
        <taxon>Nepenthaceae</taxon>
        <taxon>Nepenthes</taxon>
    </lineage>
</organism>
<dbReference type="SUPFAM" id="SSF49562">
    <property type="entry name" value="C2 domain (Calcium/lipid-binding domain, CaLB)"/>
    <property type="match status" value="1"/>
</dbReference>
<proteinExistence type="predicted"/>
<reference evidence="2" key="1">
    <citation type="submission" date="2023-05" db="EMBL/GenBank/DDBJ databases">
        <title>Nepenthes gracilis genome sequencing.</title>
        <authorList>
            <person name="Fukushima K."/>
        </authorList>
    </citation>
    <scope>NUCLEOTIDE SEQUENCE</scope>
    <source>
        <strain evidence="2">SING2019-196</strain>
    </source>
</reference>
<dbReference type="PROSITE" id="PS50004">
    <property type="entry name" value="C2"/>
    <property type="match status" value="1"/>
</dbReference>
<evidence type="ECO:0000313" key="2">
    <source>
        <dbReference type="EMBL" id="GMH22724.1"/>
    </source>
</evidence>
<evidence type="ECO:0000313" key="3">
    <source>
        <dbReference type="Proteomes" id="UP001279734"/>
    </source>
</evidence>
<dbReference type="EMBL" id="BSYO01000025">
    <property type="protein sequence ID" value="GMH22724.1"/>
    <property type="molecule type" value="Genomic_DNA"/>
</dbReference>
<dbReference type="InterPro" id="IPR035892">
    <property type="entry name" value="C2_domain_sf"/>
</dbReference>
<dbReference type="AlphaFoldDB" id="A0AAD3Y056"/>
<dbReference type="Proteomes" id="UP001279734">
    <property type="component" value="Unassembled WGS sequence"/>
</dbReference>
<dbReference type="Gene3D" id="2.60.40.150">
    <property type="entry name" value="C2 domain"/>
    <property type="match status" value="1"/>
</dbReference>
<dbReference type="PANTHER" id="PTHR32246">
    <property type="entry name" value="INGRESSION PROTEIN FIC1"/>
    <property type="match status" value="1"/>
</dbReference>
<accession>A0AAD3Y056</accession>
<dbReference type="InterPro" id="IPR000008">
    <property type="entry name" value="C2_dom"/>
</dbReference>
<comment type="caution">
    <text evidence="2">The sequence shown here is derived from an EMBL/GenBank/DDBJ whole genome shotgun (WGS) entry which is preliminary data.</text>
</comment>
<sequence length="198" mass="21387">MLGKSSQPLILEITIISAQGIKNTTRAKALFSRRLMPFITITTFSPPPRKSISCSNGCRVYRTEVAERGGADPTWGGGGALFQIPLHPTFFVERFSCIHLHLFTKRLILGPAPLGWCQIPAADIFDGSPAAAGVLHHLSYRLRDRDGTRGHGIVNIAVKLTGIPPRTSCPQPPANADVKPLVGMTTAIGIPLSRKFVI</sequence>
<name>A0AAD3Y056_NEPGR</name>
<evidence type="ECO:0000259" key="1">
    <source>
        <dbReference type="PROSITE" id="PS50004"/>
    </source>
</evidence>
<dbReference type="PANTHER" id="PTHR32246:SF66">
    <property type="entry name" value="C2 DOMAIN-CONTAINING PROTEIN"/>
    <property type="match status" value="1"/>
</dbReference>
<gene>
    <name evidence="2" type="ORF">Nepgr_024567</name>
</gene>